<organism evidence="3 5">
    <name type="scientific">Medicago truncatula</name>
    <name type="common">Barrel medic</name>
    <name type="synonym">Medicago tribuloides</name>
    <dbReference type="NCBI Taxonomy" id="3880"/>
    <lineage>
        <taxon>Eukaryota</taxon>
        <taxon>Viridiplantae</taxon>
        <taxon>Streptophyta</taxon>
        <taxon>Embryophyta</taxon>
        <taxon>Tracheophyta</taxon>
        <taxon>Spermatophyta</taxon>
        <taxon>Magnoliopsida</taxon>
        <taxon>eudicotyledons</taxon>
        <taxon>Gunneridae</taxon>
        <taxon>Pentapetalae</taxon>
        <taxon>rosids</taxon>
        <taxon>fabids</taxon>
        <taxon>Fabales</taxon>
        <taxon>Fabaceae</taxon>
        <taxon>Papilionoideae</taxon>
        <taxon>50 kb inversion clade</taxon>
        <taxon>NPAAA clade</taxon>
        <taxon>Hologalegina</taxon>
        <taxon>IRL clade</taxon>
        <taxon>Trifolieae</taxon>
        <taxon>Medicago</taxon>
    </lineage>
</organism>
<reference evidence="4" key="3">
    <citation type="submission" date="2015-04" db="UniProtKB">
        <authorList>
            <consortium name="EnsemblPlants"/>
        </authorList>
    </citation>
    <scope>IDENTIFICATION</scope>
    <source>
        <strain evidence="4">cv. Jemalong A17</strain>
    </source>
</reference>
<keyword evidence="2 3" id="KW-0812">Transmembrane</keyword>
<sequence length="69" mass="7661">MAATSPSLSLHTPPLMVDGKHGLTGDRTRRADPKIFVTLGETINCAFVIIQFFFLAFFVAKYSFIIKVI</sequence>
<dbReference type="EnsemblPlants" id="AES63903">
    <property type="protein sequence ID" value="AES63903"/>
    <property type="gene ID" value="MTR_2g014600"/>
</dbReference>
<evidence type="ECO:0000313" key="4">
    <source>
        <dbReference type="EnsemblPlants" id="AES63903"/>
    </source>
</evidence>
<accession>G7IFF2</accession>
<dbReference type="PaxDb" id="3880-AES63903"/>
<reference evidence="3 5" key="1">
    <citation type="journal article" date="2011" name="Nature">
        <title>The Medicago genome provides insight into the evolution of rhizobial symbioses.</title>
        <authorList>
            <person name="Young N.D."/>
            <person name="Debelle F."/>
            <person name="Oldroyd G.E."/>
            <person name="Geurts R."/>
            <person name="Cannon S.B."/>
            <person name="Udvardi M.K."/>
            <person name="Benedito V.A."/>
            <person name="Mayer K.F."/>
            <person name="Gouzy J."/>
            <person name="Schoof H."/>
            <person name="Van de Peer Y."/>
            <person name="Proost S."/>
            <person name="Cook D.R."/>
            <person name="Meyers B.C."/>
            <person name="Spannagl M."/>
            <person name="Cheung F."/>
            <person name="De Mita S."/>
            <person name="Krishnakumar V."/>
            <person name="Gundlach H."/>
            <person name="Zhou S."/>
            <person name="Mudge J."/>
            <person name="Bharti A.K."/>
            <person name="Murray J.D."/>
            <person name="Naoumkina M.A."/>
            <person name="Rosen B."/>
            <person name="Silverstein K.A."/>
            <person name="Tang H."/>
            <person name="Rombauts S."/>
            <person name="Zhao P.X."/>
            <person name="Zhou P."/>
            <person name="Barbe V."/>
            <person name="Bardou P."/>
            <person name="Bechner M."/>
            <person name="Bellec A."/>
            <person name="Berger A."/>
            <person name="Berges H."/>
            <person name="Bidwell S."/>
            <person name="Bisseling T."/>
            <person name="Choisne N."/>
            <person name="Couloux A."/>
            <person name="Denny R."/>
            <person name="Deshpande S."/>
            <person name="Dai X."/>
            <person name="Doyle J.J."/>
            <person name="Dudez A.M."/>
            <person name="Farmer A.D."/>
            <person name="Fouteau S."/>
            <person name="Franken C."/>
            <person name="Gibelin C."/>
            <person name="Gish J."/>
            <person name="Goldstein S."/>
            <person name="Gonzalez A.J."/>
            <person name="Green P.J."/>
            <person name="Hallab A."/>
            <person name="Hartog M."/>
            <person name="Hua A."/>
            <person name="Humphray S.J."/>
            <person name="Jeong D.H."/>
            <person name="Jing Y."/>
            <person name="Jocker A."/>
            <person name="Kenton S.M."/>
            <person name="Kim D.J."/>
            <person name="Klee K."/>
            <person name="Lai H."/>
            <person name="Lang C."/>
            <person name="Lin S."/>
            <person name="Macmil S.L."/>
            <person name="Magdelenat G."/>
            <person name="Matthews L."/>
            <person name="McCorrison J."/>
            <person name="Monaghan E.L."/>
            <person name="Mun J.H."/>
            <person name="Najar F.Z."/>
            <person name="Nicholson C."/>
            <person name="Noirot C."/>
            <person name="O'Bleness M."/>
            <person name="Paule C.R."/>
            <person name="Poulain J."/>
            <person name="Prion F."/>
            <person name="Qin B."/>
            <person name="Qu C."/>
            <person name="Retzel E.F."/>
            <person name="Riddle C."/>
            <person name="Sallet E."/>
            <person name="Samain S."/>
            <person name="Samson N."/>
            <person name="Sanders I."/>
            <person name="Saurat O."/>
            <person name="Scarpelli C."/>
            <person name="Schiex T."/>
            <person name="Segurens B."/>
            <person name="Severin A.J."/>
            <person name="Sherrier D.J."/>
            <person name="Shi R."/>
            <person name="Sims S."/>
            <person name="Singer S.R."/>
            <person name="Sinharoy S."/>
            <person name="Sterck L."/>
            <person name="Viollet A."/>
            <person name="Wang B.B."/>
            <person name="Wang K."/>
            <person name="Wang M."/>
            <person name="Wang X."/>
            <person name="Warfsmann J."/>
            <person name="Weissenbach J."/>
            <person name="White D.D."/>
            <person name="White J.D."/>
            <person name="Wiley G.B."/>
            <person name="Wincker P."/>
            <person name="Xing Y."/>
            <person name="Yang L."/>
            <person name="Yao Z."/>
            <person name="Ying F."/>
            <person name="Zhai J."/>
            <person name="Zhou L."/>
            <person name="Zuber A."/>
            <person name="Denarie J."/>
            <person name="Dixon R.A."/>
            <person name="May G.D."/>
            <person name="Schwartz D.C."/>
            <person name="Rogers J."/>
            <person name="Quetier F."/>
            <person name="Town C.D."/>
            <person name="Roe B.A."/>
        </authorList>
    </citation>
    <scope>NUCLEOTIDE SEQUENCE [LARGE SCALE GENOMIC DNA]</scope>
    <source>
        <strain evidence="3">A17</strain>
        <strain evidence="4 5">cv. Jemalong A17</strain>
    </source>
</reference>
<dbReference type="AlphaFoldDB" id="G7IFF2"/>
<evidence type="ECO:0000256" key="1">
    <source>
        <dbReference type="SAM" id="MobiDB-lite"/>
    </source>
</evidence>
<dbReference type="HOGENOM" id="CLU_2779618_0_0_1"/>
<protein>
    <submittedName>
        <fullName evidence="3">Transmembrane protein, putative</fullName>
    </submittedName>
</protein>
<gene>
    <name evidence="3" type="ordered locus">MTR_2g014600</name>
</gene>
<name>G7IFF2_MEDTR</name>
<evidence type="ECO:0000256" key="2">
    <source>
        <dbReference type="SAM" id="Phobius"/>
    </source>
</evidence>
<feature type="region of interest" description="Disordered" evidence="1">
    <location>
        <begin position="1"/>
        <end position="24"/>
    </location>
</feature>
<evidence type="ECO:0000313" key="5">
    <source>
        <dbReference type="Proteomes" id="UP000002051"/>
    </source>
</evidence>
<dbReference type="EMBL" id="CM001218">
    <property type="protein sequence ID" value="AES63903.1"/>
    <property type="molecule type" value="Genomic_DNA"/>
</dbReference>
<keyword evidence="5" id="KW-1185">Reference proteome</keyword>
<evidence type="ECO:0000313" key="3">
    <source>
        <dbReference type="EMBL" id="AES63903.1"/>
    </source>
</evidence>
<reference evidence="3 5" key="2">
    <citation type="journal article" date="2014" name="BMC Genomics">
        <title>An improved genome release (version Mt4.0) for the model legume Medicago truncatula.</title>
        <authorList>
            <person name="Tang H."/>
            <person name="Krishnakumar V."/>
            <person name="Bidwell S."/>
            <person name="Rosen B."/>
            <person name="Chan A."/>
            <person name="Zhou S."/>
            <person name="Gentzbittel L."/>
            <person name="Childs K.L."/>
            <person name="Yandell M."/>
            <person name="Gundlach H."/>
            <person name="Mayer K.F."/>
            <person name="Schwartz D.C."/>
            <person name="Town C.D."/>
        </authorList>
    </citation>
    <scope>GENOME REANNOTATION</scope>
    <source>
        <strain evidence="4 5">cv. Jemalong A17</strain>
    </source>
</reference>
<dbReference type="Proteomes" id="UP000002051">
    <property type="component" value="Chromosome 2"/>
</dbReference>
<keyword evidence="2" id="KW-1133">Transmembrane helix</keyword>
<keyword evidence="2" id="KW-0472">Membrane</keyword>
<feature type="compositionally biased region" description="Polar residues" evidence="1">
    <location>
        <begin position="1"/>
        <end position="10"/>
    </location>
</feature>
<feature type="transmembrane region" description="Helical" evidence="2">
    <location>
        <begin position="35"/>
        <end position="60"/>
    </location>
</feature>
<proteinExistence type="predicted"/>